<gene>
    <name evidence="8" type="ORF">UFOPK2510_01182</name>
    <name evidence="9" type="ORF">UFOPK2718_01224</name>
    <name evidence="10" type="ORF">UFOPK2936_01334</name>
    <name evidence="11" type="ORF">UFOPK3174_00517</name>
    <name evidence="12" type="ORF">UFOPK3328_01287</name>
    <name evidence="13" type="ORF">UFOPK3779_01273</name>
    <name evidence="14" type="ORF">UFOPK3913_00684</name>
    <name evidence="7" type="ORF">UFOPK4107_01201</name>
    <name evidence="15" type="ORF">UFOPK4403_00948</name>
</gene>
<dbReference type="AlphaFoldDB" id="A0A6J6ZY40"/>
<evidence type="ECO:0000313" key="15">
    <source>
        <dbReference type="EMBL" id="CAB5073540.1"/>
    </source>
</evidence>
<evidence type="ECO:0000313" key="7">
    <source>
        <dbReference type="EMBL" id="CAB4343009.1"/>
    </source>
</evidence>
<dbReference type="Gene3D" id="3.40.1190.20">
    <property type="match status" value="1"/>
</dbReference>
<accession>A0A6J6ZY40</accession>
<dbReference type="EMBL" id="CAFBNH010000008">
    <property type="protein sequence ID" value="CAB4951899.1"/>
    <property type="molecule type" value="Genomic_DNA"/>
</dbReference>
<dbReference type="EMBL" id="CAEZXO010000007">
    <property type="protein sequence ID" value="CAB4698784.1"/>
    <property type="molecule type" value="Genomic_DNA"/>
</dbReference>
<dbReference type="EMBL" id="CAFBLD010000009">
    <property type="protein sequence ID" value="CAB4874805.1"/>
    <property type="molecule type" value="Genomic_DNA"/>
</dbReference>
<dbReference type="EMBL" id="CAEZZW010000008">
    <property type="protein sequence ID" value="CAB4786630.1"/>
    <property type="molecule type" value="Genomic_DNA"/>
</dbReference>
<dbReference type="EMBL" id="CAFABH010000006">
    <property type="protein sequence ID" value="CAB4825431.1"/>
    <property type="molecule type" value="Genomic_DNA"/>
</dbReference>
<dbReference type="GO" id="GO:0016301">
    <property type="term" value="F:kinase activity"/>
    <property type="evidence" value="ECO:0007669"/>
    <property type="project" value="UniProtKB-KW"/>
</dbReference>
<evidence type="ECO:0000259" key="6">
    <source>
        <dbReference type="Pfam" id="PF00294"/>
    </source>
</evidence>
<evidence type="ECO:0000256" key="5">
    <source>
        <dbReference type="ARBA" id="ARBA00022840"/>
    </source>
</evidence>
<dbReference type="PANTHER" id="PTHR43085">
    <property type="entry name" value="HEXOKINASE FAMILY MEMBER"/>
    <property type="match status" value="1"/>
</dbReference>
<keyword evidence="2" id="KW-0808">Transferase</keyword>
<evidence type="ECO:0000313" key="12">
    <source>
        <dbReference type="EMBL" id="CAB4874805.1"/>
    </source>
</evidence>
<dbReference type="GO" id="GO:0005524">
    <property type="term" value="F:ATP binding"/>
    <property type="evidence" value="ECO:0007669"/>
    <property type="project" value="UniProtKB-KW"/>
</dbReference>
<evidence type="ECO:0000313" key="10">
    <source>
        <dbReference type="EMBL" id="CAB4786630.1"/>
    </source>
</evidence>
<evidence type="ECO:0000313" key="11">
    <source>
        <dbReference type="EMBL" id="CAB4825431.1"/>
    </source>
</evidence>
<dbReference type="Pfam" id="PF00294">
    <property type="entry name" value="PfkB"/>
    <property type="match status" value="1"/>
</dbReference>
<evidence type="ECO:0000313" key="8">
    <source>
        <dbReference type="EMBL" id="CAB4698784.1"/>
    </source>
</evidence>
<keyword evidence="5" id="KW-0067">ATP-binding</keyword>
<dbReference type="SUPFAM" id="SSF53613">
    <property type="entry name" value="Ribokinase-like"/>
    <property type="match status" value="1"/>
</dbReference>
<evidence type="ECO:0000256" key="4">
    <source>
        <dbReference type="ARBA" id="ARBA00022777"/>
    </source>
</evidence>
<dbReference type="CDD" id="cd01166">
    <property type="entry name" value="KdgK"/>
    <property type="match status" value="1"/>
</dbReference>
<keyword evidence="4" id="KW-0418">Kinase</keyword>
<dbReference type="InterPro" id="IPR011611">
    <property type="entry name" value="PfkB_dom"/>
</dbReference>
<dbReference type="InterPro" id="IPR002173">
    <property type="entry name" value="Carboh/pur_kinase_PfkB_CS"/>
</dbReference>
<dbReference type="InterPro" id="IPR050306">
    <property type="entry name" value="PfkB_Carbo_kinase"/>
</dbReference>
<reference evidence="11" key="1">
    <citation type="submission" date="2020-05" db="EMBL/GenBank/DDBJ databases">
        <authorList>
            <person name="Chiriac C."/>
            <person name="Salcher M."/>
            <person name="Ghai R."/>
            <person name="Kavagutti S V."/>
        </authorList>
    </citation>
    <scope>NUCLEOTIDE SEQUENCE</scope>
</reference>
<name>A0A6J6ZY40_9ZZZZ</name>
<sequence>MPDLYTFGEAMALFLAGDTDNVVDAKSFSRSTAGAEGNVAVAVSRLGLKAHFYTHFGQDELGTALLNDFLAEGVDVSAVKRVPEFTGTMIRNPGSTRPVEATYLRKGAAASTISPSDIDLEVLKNSKWLHTTGITCAISTTASAAVKFALDKSRELGVPRSFDLNIRRKLWTERQARLVLEPLAQDIDLLIGGEDEYAAVFGESDPGKAIALAHSRGCINVIMTKGDQPIRYSINGQHGEISPPKVNAVDPVGSGDAFTGGVIAGLLGGLGTLDAIKQGAISGARVASQFGDWAGLPTGRNGLTDPAIIAELTKGA</sequence>
<dbReference type="EMBL" id="CAFBQX010000005">
    <property type="protein sequence ID" value="CAB5073540.1"/>
    <property type="molecule type" value="Genomic_DNA"/>
</dbReference>
<evidence type="ECO:0000313" key="14">
    <source>
        <dbReference type="EMBL" id="CAB4974162.1"/>
    </source>
</evidence>
<evidence type="ECO:0000256" key="1">
    <source>
        <dbReference type="ARBA" id="ARBA00010688"/>
    </source>
</evidence>
<keyword evidence="3" id="KW-0547">Nucleotide-binding</keyword>
<protein>
    <submittedName>
        <fullName evidence="11">Unannotated protein</fullName>
    </submittedName>
</protein>
<dbReference type="EMBL" id="CAEZYM010000012">
    <property type="protein sequence ID" value="CAB4730763.1"/>
    <property type="molecule type" value="Genomic_DNA"/>
</dbReference>
<dbReference type="PROSITE" id="PS00584">
    <property type="entry name" value="PFKB_KINASES_2"/>
    <property type="match status" value="1"/>
</dbReference>
<dbReference type="EMBL" id="CAESAE010000007">
    <property type="protein sequence ID" value="CAB4343009.1"/>
    <property type="molecule type" value="Genomic_DNA"/>
</dbReference>
<evidence type="ECO:0000256" key="2">
    <source>
        <dbReference type="ARBA" id="ARBA00022679"/>
    </source>
</evidence>
<organism evidence="11">
    <name type="scientific">freshwater metagenome</name>
    <dbReference type="NCBI Taxonomy" id="449393"/>
    <lineage>
        <taxon>unclassified sequences</taxon>
        <taxon>metagenomes</taxon>
        <taxon>ecological metagenomes</taxon>
    </lineage>
</organism>
<proteinExistence type="inferred from homology"/>
<dbReference type="EMBL" id="CAFBOC010000006">
    <property type="protein sequence ID" value="CAB4974162.1"/>
    <property type="molecule type" value="Genomic_DNA"/>
</dbReference>
<evidence type="ECO:0000256" key="3">
    <source>
        <dbReference type="ARBA" id="ARBA00022741"/>
    </source>
</evidence>
<evidence type="ECO:0000313" key="13">
    <source>
        <dbReference type="EMBL" id="CAB4951899.1"/>
    </source>
</evidence>
<comment type="similarity">
    <text evidence="1">Belongs to the carbohydrate kinase PfkB family.</text>
</comment>
<dbReference type="InterPro" id="IPR029056">
    <property type="entry name" value="Ribokinase-like"/>
</dbReference>
<feature type="domain" description="Carbohydrate kinase PfkB" evidence="6">
    <location>
        <begin position="2"/>
        <end position="298"/>
    </location>
</feature>
<evidence type="ECO:0000313" key="9">
    <source>
        <dbReference type="EMBL" id="CAB4730763.1"/>
    </source>
</evidence>
<dbReference type="PANTHER" id="PTHR43085:SF1">
    <property type="entry name" value="PSEUDOURIDINE KINASE-RELATED"/>
    <property type="match status" value="1"/>
</dbReference>